<feature type="region of interest" description="Disordered" evidence="3">
    <location>
        <begin position="74"/>
        <end position="103"/>
    </location>
</feature>
<keyword evidence="2" id="KW-0802">TPR repeat</keyword>
<dbReference type="Proteomes" id="UP001227230">
    <property type="component" value="Chromosome 12"/>
</dbReference>
<sequence>MPRLSSDSPLCIRIVLAFLDFLSSVTPAAGVDPEAFEVIQECLREVFHIDQSSSAGGVPKGVFISLFSSMEGARHGNDTRAQPCSQQAAPAPSTENSSSGGDSLSTGLPVKELLHQFLLALTKARFFKPRPTEDANTRATKVKKYFHDAVEELKNASRALTINNLAETIISQGIMAMELEQYTKAVDLCSCAIALSEDNKDVLYCNRAAAHYGNQKYAAALCDCMKAIEINPKCIEAYSHFGHIRLEQGNIIDALCHGFVKVVQLDPSNEEAQENIRICEEKLRDKFTRMREQNEALVNLIKEPFLPLVRSTRPVAPREAPSTSARPSQSGDRNTNKSPTHETIETGEVENMEEVVALLSISSSNLDDPLGSKP</sequence>
<evidence type="ECO:0000256" key="4">
    <source>
        <dbReference type="SAM" id="SignalP"/>
    </source>
</evidence>
<feature type="compositionally biased region" description="Low complexity" evidence="3">
    <location>
        <begin position="81"/>
        <end position="103"/>
    </location>
</feature>
<name>A0ABY9CYR0_VITVI</name>
<evidence type="ECO:0008006" key="7">
    <source>
        <dbReference type="Google" id="ProtNLM"/>
    </source>
</evidence>
<evidence type="ECO:0000313" key="6">
    <source>
        <dbReference type="Proteomes" id="UP001227230"/>
    </source>
</evidence>
<evidence type="ECO:0000256" key="1">
    <source>
        <dbReference type="ARBA" id="ARBA00022737"/>
    </source>
</evidence>
<dbReference type="InterPro" id="IPR011990">
    <property type="entry name" value="TPR-like_helical_dom_sf"/>
</dbReference>
<evidence type="ECO:0000313" key="5">
    <source>
        <dbReference type="EMBL" id="WKA00279.1"/>
    </source>
</evidence>
<feature type="region of interest" description="Disordered" evidence="3">
    <location>
        <begin position="312"/>
        <end position="351"/>
    </location>
</feature>
<organism evidence="5 6">
    <name type="scientific">Vitis vinifera</name>
    <name type="common">Grape</name>
    <dbReference type="NCBI Taxonomy" id="29760"/>
    <lineage>
        <taxon>Eukaryota</taxon>
        <taxon>Viridiplantae</taxon>
        <taxon>Streptophyta</taxon>
        <taxon>Embryophyta</taxon>
        <taxon>Tracheophyta</taxon>
        <taxon>Spermatophyta</taxon>
        <taxon>Magnoliopsida</taxon>
        <taxon>eudicotyledons</taxon>
        <taxon>Gunneridae</taxon>
        <taxon>Pentapetalae</taxon>
        <taxon>rosids</taxon>
        <taxon>Vitales</taxon>
        <taxon>Vitaceae</taxon>
        <taxon>Viteae</taxon>
        <taxon>Vitis</taxon>
    </lineage>
</organism>
<dbReference type="InterPro" id="IPR047150">
    <property type="entry name" value="SGT"/>
</dbReference>
<proteinExistence type="predicted"/>
<dbReference type="PANTHER" id="PTHR45831">
    <property type="entry name" value="LD24721P"/>
    <property type="match status" value="1"/>
</dbReference>
<gene>
    <name evidence="5" type="ORF">VitviT2T_018652</name>
</gene>
<protein>
    <recommendedName>
        <fullName evidence="7">Small glutamine-rich tetratricopeptide repeat-containing protein beta</fullName>
    </recommendedName>
</protein>
<evidence type="ECO:0000256" key="3">
    <source>
        <dbReference type="SAM" id="MobiDB-lite"/>
    </source>
</evidence>
<feature type="chain" id="PRO_5046527119" description="Small glutamine-rich tetratricopeptide repeat-containing protein beta" evidence="4">
    <location>
        <begin position="31"/>
        <end position="374"/>
    </location>
</feature>
<dbReference type="SMART" id="SM00028">
    <property type="entry name" value="TPR"/>
    <property type="match status" value="3"/>
</dbReference>
<dbReference type="InterPro" id="IPR019734">
    <property type="entry name" value="TPR_rpt"/>
</dbReference>
<dbReference type="SUPFAM" id="SSF48452">
    <property type="entry name" value="TPR-like"/>
    <property type="match status" value="1"/>
</dbReference>
<feature type="compositionally biased region" description="Polar residues" evidence="3">
    <location>
        <begin position="321"/>
        <end position="338"/>
    </location>
</feature>
<dbReference type="EMBL" id="CP126659">
    <property type="protein sequence ID" value="WKA00279.1"/>
    <property type="molecule type" value="Genomic_DNA"/>
</dbReference>
<dbReference type="Gene3D" id="1.25.40.10">
    <property type="entry name" value="Tetratricopeptide repeat domain"/>
    <property type="match status" value="1"/>
</dbReference>
<keyword evidence="6" id="KW-1185">Reference proteome</keyword>
<keyword evidence="4" id="KW-0732">Signal</keyword>
<reference evidence="5 6" key="1">
    <citation type="journal article" date="2023" name="Hortic Res">
        <title>The complete reference genome for grapevine (Vitis vinifera L.) genetics and breeding.</title>
        <authorList>
            <person name="Shi X."/>
            <person name="Cao S."/>
            <person name="Wang X."/>
            <person name="Huang S."/>
            <person name="Wang Y."/>
            <person name="Liu Z."/>
            <person name="Liu W."/>
            <person name="Leng X."/>
            <person name="Peng Y."/>
            <person name="Wang N."/>
            <person name="Wang Y."/>
            <person name="Ma Z."/>
            <person name="Xu X."/>
            <person name="Zhang F."/>
            <person name="Xue H."/>
            <person name="Zhong H."/>
            <person name="Wang Y."/>
            <person name="Zhang K."/>
            <person name="Velt A."/>
            <person name="Avia K."/>
            <person name="Holtgrawe D."/>
            <person name="Grimplet J."/>
            <person name="Matus J.T."/>
            <person name="Ware D."/>
            <person name="Wu X."/>
            <person name="Wang H."/>
            <person name="Liu C."/>
            <person name="Fang Y."/>
            <person name="Rustenholz C."/>
            <person name="Cheng Z."/>
            <person name="Xiao H."/>
            <person name="Zhou Y."/>
        </authorList>
    </citation>
    <scope>NUCLEOTIDE SEQUENCE [LARGE SCALE GENOMIC DNA]</scope>
    <source>
        <strain evidence="6">cv. Pinot noir / PN40024</strain>
        <tissue evidence="5">Leaf</tissue>
    </source>
</reference>
<evidence type="ECO:0000256" key="2">
    <source>
        <dbReference type="ARBA" id="ARBA00022803"/>
    </source>
</evidence>
<keyword evidence="1" id="KW-0677">Repeat</keyword>
<dbReference type="PANTHER" id="PTHR45831:SF2">
    <property type="entry name" value="LD24721P"/>
    <property type="match status" value="1"/>
</dbReference>
<feature type="signal peptide" evidence="4">
    <location>
        <begin position="1"/>
        <end position="30"/>
    </location>
</feature>
<accession>A0ABY9CYR0</accession>